<sequence>MPVRFKGLSEYQRNFLWKKSYLSESYNPSVGRRYPWAGLRSDQLGITKEPSFISKRRVPHHDPQISKSLEWNGATSEKDVVLSPEPEAPRTPESRKAEQKEDITQERVLALEASRVPKRTRSHSADSRAEGASDIVENKEDVAANHVPVNENVELEHSTKLLSENVDDGVFHNKSKFVPQFKGNSVIHETEYKRNFKGLSPVKEPKLRNDLKENRNFEIISPEKKCNKTDDPLKLEAEMESKASDQPKKKVTPWKHQRLGKVNSEYRAKFLSPAQYLYKAGAWTRVKENIPNQGSLNAMWYAEVKELREKAEFYRKRVQGTHFSRDHLNQILSDNNRCWDVSSTTSSEGTISSNIRALDLAGDPTSLKASQRCPSTKLEERKPILEEQPQKTTTEKLDVSDAPIPVRRRLAWDAENTTEDQKHLREEEGEGEEKRDKQVTVGELEKLEVQEKSKADKMQEGSESSSVSSGKGGRLPTPTLRELGGIQRTHHDLTTPAVGGAVLVSPSKVKPPVPEQRKRMSSQDGLEALKNDFRKKESRAISLLTSPAAGIKTVDPLPLREDSEPNIPRLAEATLPVSKIPDYPTNTPKQSPSPPCAPSYWHPAHRIQGSLRDPEFQHNVGKSRKNNFQLPQHEAFNDEDEDRLSEISARSAASSLRAFQTLARAQKRKNFWGKT</sequence>
<dbReference type="GO" id="GO:0005634">
    <property type="term" value="C:nucleus"/>
    <property type="evidence" value="ECO:0007669"/>
    <property type="project" value="UniProtKB-SubCell"/>
</dbReference>
<evidence type="ECO:0000256" key="8">
    <source>
        <dbReference type="ARBA" id="ARBA00023242"/>
    </source>
</evidence>
<comment type="similarity">
    <text evidence="3">Belongs to the MDM1 family.</text>
</comment>
<evidence type="ECO:0000256" key="5">
    <source>
        <dbReference type="ARBA" id="ARBA00022490"/>
    </source>
</evidence>
<feature type="region of interest" description="Disordered" evidence="10">
    <location>
        <begin position="362"/>
        <end position="526"/>
    </location>
</feature>
<dbReference type="GO" id="GO:0005874">
    <property type="term" value="C:microtubule"/>
    <property type="evidence" value="ECO:0007669"/>
    <property type="project" value="UniProtKB-KW"/>
</dbReference>
<proteinExistence type="inferred from homology"/>
<keyword evidence="6" id="KW-0493">Microtubule</keyword>
<evidence type="ECO:0000256" key="7">
    <source>
        <dbReference type="ARBA" id="ARBA00023212"/>
    </source>
</evidence>
<name>A0A8C3YSD7_9CETA</name>
<dbReference type="Pfam" id="PF15501">
    <property type="entry name" value="MDM1"/>
    <property type="match status" value="1"/>
</dbReference>
<evidence type="ECO:0000256" key="2">
    <source>
        <dbReference type="ARBA" id="ARBA00004123"/>
    </source>
</evidence>
<dbReference type="GO" id="GO:0060041">
    <property type="term" value="P:retina development in camera-type eye"/>
    <property type="evidence" value="ECO:0007669"/>
    <property type="project" value="TreeGrafter"/>
</dbReference>
<keyword evidence="5" id="KW-0963">Cytoplasm</keyword>
<organism evidence="11 12">
    <name type="scientific">Catagonus wagneri</name>
    <name type="common">Chacoan peccary</name>
    <dbReference type="NCBI Taxonomy" id="51154"/>
    <lineage>
        <taxon>Eukaryota</taxon>
        <taxon>Metazoa</taxon>
        <taxon>Chordata</taxon>
        <taxon>Craniata</taxon>
        <taxon>Vertebrata</taxon>
        <taxon>Euteleostomi</taxon>
        <taxon>Mammalia</taxon>
        <taxon>Eutheria</taxon>
        <taxon>Laurasiatheria</taxon>
        <taxon>Artiodactyla</taxon>
        <taxon>Suina</taxon>
        <taxon>Tayassuidae</taxon>
        <taxon>Catagonus</taxon>
    </lineage>
</organism>
<evidence type="ECO:0000256" key="9">
    <source>
        <dbReference type="ARBA" id="ARBA00045771"/>
    </source>
</evidence>
<dbReference type="GO" id="GO:0046600">
    <property type="term" value="P:negative regulation of centriole replication"/>
    <property type="evidence" value="ECO:0007669"/>
    <property type="project" value="InterPro"/>
</dbReference>
<keyword evidence="8" id="KW-0539">Nucleus</keyword>
<dbReference type="PANTHER" id="PTHR32078:SF1">
    <property type="entry name" value="NUCLEAR PROTEIN MDM1"/>
    <property type="match status" value="1"/>
</dbReference>
<feature type="region of interest" description="Disordered" evidence="10">
    <location>
        <begin position="54"/>
        <end position="133"/>
    </location>
</feature>
<gene>
    <name evidence="11" type="primary">MDM1</name>
</gene>
<feature type="region of interest" description="Disordered" evidence="10">
    <location>
        <begin position="619"/>
        <end position="639"/>
    </location>
</feature>
<feature type="compositionally biased region" description="Basic and acidic residues" evidence="10">
    <location>
        <begin position="377"/>
        <end position="399"/>
    </location>
</feature>
<evidence type="ECO:0000313" key="11">
    <source>
        <dbReference type="Ensembl" id="ENSCWAP00000027701.1"/>
    </source>
</evidence>
<feature type="compositionally biased region" description="Basic and acidic residues" evidence="10">
    <location>
        <begin position="419"/>
        <end position="460"/>
    </location>
</feature>
<feature type="compositionally biased region" description="Basic and acidic residues" evidence="10">
    <location>
        <begin position="87"/>
        <end position="105"/>
    </location>
</feature>
<dbReference type="Proteomes" id="UP000694540">
    <property type="component" value="Unplaced"/>
</dbReference>
<feature type="region of interest" description="Disordered" evidence="10">
    <location>
        <begin position="574"/>
        <end position="601"/>
    </location>
</feature>
<evidence type="ECO:0000256" key="6">
    <source>
        <dbReference type="ARBA" id="ARBA00022701"/>
    </source>
</evidence>
<dbReference type="AlphaFoldDB" id="A0A8C3YSD7"/>
<reference evidence="11" key="2">
    <citation type="submission" date="2025-09" db="UniProtKB">
        <authorList>
            <consortium name="Ensembl"/>
        </authorList>
    </citation>
    <scope>IDENTIFICATION</scope>
</reference>
<dbReference type="GO" id="GO:0008017">
    <property type="term" value="F:microtubule binding"/>
    <property type="evidence" value="ECO:0007669"/>
    <property type="project" value="InterPro"/>
</dbReference>
<evidence type="ECO:0000256" key="1">
    <source>
        <dbReference type="ARBA" id="ARBA00004114"/>
    </source>
</evidence>
<dbReference type="Ensembl" id="ENSCWAT00000030025.1">
    <property type="protein sequence ID" value="ENSCWAP00000027701.1"/>
    <property type="gene ID" value="ENSCWAG00000020798.1"/>
</dbReference>
<evidence type="ECO:0000256" key="10">
    <source>
        <dbReference type="SAM" id="MobiDB-lite"/>
    </source>
</evidence>
<evidence type="ECO:0000256" key="3">
    <source>
        <dbReference type="ARBA" id="ARBA00010494"/>
    </source>
</evidence>
<feature type="compositionally biased region" description="Polar residues" evidence="10">
    <location>
        <begin position="65"/>
        <end position="75"/>
    </location>
</feature>
<comment type="function">
    <text evidence="9">Microtubule-binding protein that negatively regulates centriole duplication. Binds to and stabilizes microtubules.</text>
</comment>
<evidence type="ECO:0000313" key="12">
    <source>
        <dbReference type="Proteomes" id="UP000694540"/>
    </source>
</evidence>
<comment type="subcellular location">
    <subcellularLocation>
        <location evidence="1">Cytoplasm</location>
        <location evidence="1">Cytoskeleton</location>
        <location evidence="1">Microtubule organizing center</location>
        <location evidence="1">Centrosome</location>
        <location evidence="1">Centriole</location>
    </subcellularLocation>
    <subcellularLocation>
        <location evidence="2">Nucleus</location>
    </subcellularLocation>
</comment>
<evidence type="ECO:0000256" key="4">
    <source>
        <dbReference type="ARBA" id="ARBA00013508"/>
    </source>
</evidence>
<feature type="compositionally biased region" description="Basic and acidic residues" evidence="10">
    <location>
        <begin position="123"/>
        <end position="133"/>
    </location>
</feature>
<dbReference type="GO" id="GO:0005814">
    <property type="term" value="C:centriole"/>
    <property type="evidence" value="ECO:0007669"/>
    <property type="project" value="UniProtKB-SubCell"/>
</dbReference>
<dbReference type="InterPro" id="IPR029136">
    <property type="entry name" value="MDM1"/>
</dbReference>
<keyword evidence="12" id="KW-1185">Reference proteome</keyword>
<dbReference type="GeneTree" id="ENSGT00390000004106"/>
<protein>
    <recommendedName>
        <fullName evidence="4">Nuclear protein MDM1</fullName>
    </recommendedName>
</protein>
<dbReference type="PANTHER" id="PTHR32078">
    <property type="entry name" value="NUCLEAR PROTEIN MDM1"/>
    <property type="match status" value="1"/>
</dbReference>
<keyword evidence="7" id="KW-0206">Cytoskeleton</keyword>
<accession>A0A8C3YSD7</accession>
<reference evidence="11" key="1">
    <citation type="submission" date="2025-08" db="UniProtKB">
        <authorList>
            <consortium name="Ensembl"/>
        </authorList>
    </citation>
    <scope>IDENTIFICATION</scope>
</reference>